<dbReference type="CDD" id="cd10434">
    <property type="entry name" value="GIY-YIG_UvrC_Cho"/>
    <property type="match status" value="1"/>
</dbReference>
<dbReference type="Proteomes" id="UP000261325">
    <property type="component" value="Unassembled WGS sequence"/>
</dbReference>
<dbReference type="SMART" id="SM00465">
    <property type="entry name" value="GIYc"/>
    <property type="match status" value="1"/>
</dbReference>
<organism evidence="8 9">
    <name type="scientific">Marinobacter nauticus</name>
    <name type="common">Marinobacter hydrocarbonoclasticus</name>
    <name type="synonym">Marinobacter aquaeolei</name>
    <dbReference type="NCBI Taxonomy" id="2743"/>
    <lineage>
        <taxon>Bacteria</taxon>
        <taxon>Pseudomonadati</taxon>
        <taxon>Pseudomonadota</taxon>
        <taxon>Gammaproteobacteria</taxon>
        <taxon>Pseudomonadales</taxon>
        <taxon>Marinobacteraceae</taxon>
        <taxon>Marinobacter</taxon>
    </lineage>
</organism>
<dbReference type="GO" id="GO:0006289">
    <property type="term" value="P:nucleotide-excision repair"/>
    <property type="evidence" value="ECO:0007669"/>
    <property type="project" value="InterPro"/>
</dbReference>
<evidence type="ECO:0000256" key="6">
    <source>
        <dbReference type="ARBA" id="ARBA00023236"/>
    </source>
</evidence>
<dbReference type="PANTHER" id="PTHR30562">
    <property type="entry name" value="UVRC/OXIDOREDUCTASE"/>
    <property type="match status" value="1"/>
</dbReference>
<evidence type="ECO:0000256" key="1">
    <source>
        <dbReference type="ARBA" id="ARBA00022490"/>
    </source>
</evidence>
<gene>
    <name evidence="8" type="primary">uvrC</name>
    <name evidence="8" type="ORF">DCF82_19940</name>
</gene>
<feature type="non-terminal residue" evidence="8">
    <location>
        <position position="185"/>
    </location>
</feature>
<dbReference type="GO" id="GO:0009380">
    <property type="term" value="C:excinuclease repair complex"/>
    <property type="evidence" value="ECO:0007669"/>
    <property type="project" value="TreeGrafter"/>
</dbReference>
<keyword evidence="1" id="KW-0963">Cytoplasm</keyword>
<keyword evidence="5" id="KW-0234">DNA repair</keyword>
<feature type="domain" description="GIY-YIG" evidence="7">
    <location>
        <begin position="25"/>
        <end position="103"/>
    </location>
</feature>
<protein>
    <submittedName>
        <fullName evidence="8">Excinuclease ABC subunit C</fullName>
    </submittedName>
</protein>
<keyword evidence="3" id="KW-0228">DNA excision</keyword>
<sequence>MPTRSDPEQSPGKFDSQNFLKQLTERPGVYRMYDDTGGILYVGKARNLRKRVSSYFRKSGLAPKTEALVGKIAAIEVTITGSETEALLLEQNLIKSLRPPYNILLRDDKSYPYIYLSSHSDYPSLTFRRGRTKKGGGTWFGPFPSSGAVKESLNILQKVFRIRSCSESYFRNRTRPCLQYQIKRC</sequence>
<evidence type="ECO:0000313" key="9">
    <source>
        <dbReference type="Proteomes" id="UP000261325"/>
    </source>
</evidence>
<evidence type="ECO:0000256" key="3">
    <source>
        <dbReference type="ARBA" id="ARBA00022769"/>
    </source>
</evidence>
<evidence type="ECO:0000259" key="7">
    <source>
        <dbReference type="PROSITE" id="PS50164"/>
    </source>
</evidence>
<dbReference type="GO" id="GO:0009432">
    <property type="term" value="P:SOS response"/>
    <property type="evidence" value="ECO:0007669"/>
    <property type="project" value="UniProtKB-KW"/>
</dbReference>
<dbReference type="PROSITE" id="PS50164">
    <property type="entry name" value="GIY_YIG"/>
    <property type="match status" value="1"/>
</dbReference>
<evidence type="ECO:0000256" key="5">
    <source>
        <dbReference type="ARBA" id="ARBA00023204"/>
    </source>
</evidence>
<dbReference type="FunFam" id="3.40.1440.10:FF:000001">
    <property type="entry name" value="UvrABC system protein C"/>
    <property type="match status" value="1"/>
</dbReference>
<dbReference type="InterPro" id="IPR035901">
    <property type="entry name" value="GIY-YIG_endonuc_sf"/>
</dbReference>
<dbReference type="EMBL" id="DLYI01000276">
    <property type="protein sequence ID" value="HAC30053.1"/>
    <property type="molecule type" value="Genomic_DNA"/>
</dbReference>
<accession>A0A3B8WLS1</accession>
<evidence type="ECO:0000313" key="8">
    <source>
        <dbReference type="EMBL" id="HAC30053.1"/>
    </source>
</evidence>
<dbReference type="Pfam" id="PF01541">
    <property type="entry name" value="GIY-YIG"/>
    <property type="match status" value="1"/>
</dbReference>
<dbReference type="GO" id="GO:0004518">
    <property type="term" value="F:nuclease activity"/>
    <property type="evidence" value="ECO:0007669"/>
    <property type="project" value="UniProtKB-KW"/>
</dbReference>
<dbReference type="Gene3D" id="3.40.1440.10">
    <property type="entry name" value="GIY-YIG endonuclease"/>
    <property type="match status" value="1"/>
</dbReference>
<name>A0A3B8WLS1_MARNT</name>
<dbReference type="PANTHER" id="PTHR30562:SF1">
    <property type="entry name" value="UVRABC SYSTEM PROTEIN C"/>
    <property type="match status" value="1"/>
</dbReference>
<proteinExistence type="predicted"/>
<reference evidence="8 9" key="1">
    <citation type="journal article" date="2018" name="Nat. Biotechnol.">
        <title>A standardized bacterial taxonomy based on genome phylogeny substantially revises the tree of life.</title>
        <authorList>
            <person name="Parks D.H."/>
            <person name="Chuvochina M."/>
            <person name="Waite D.W."/>
            <person name="Rinke C."/>
            <person name="Skarshewski A."/>
            <person name="Chaumeil P.A."/>
            <person name="Hugenholtz P."/>
        </authorList>
    </citation>
    <scope>NUCLEOTIDE SEQUENCE [LARGE SCALE GENOMIC DNA]</scope>
    <source>
        <strain evidence="8">UBA9049</strain>
    </source>
</reference>
<comment type="caution">
    <text evidence="8">The sequence shown here is derived from an EMBL/GenBank/DDBJ whole genome shotgun (WGS) entry which is preliminary data.</text>
</comment>
<dbReference type="AlphaFoldDB" id="A0A3B8WLS1"/>
<dbReference type="SUPFAM" id="SSF82771">
    <property type="entry name" value="GIY-YIG endonuclease"/>
    <property type="match status" value="1"/>
</dbReference>
<keyword evidence="4" id="KW-0267">Excision nuclease</keyword>
<evidence type="ECO:0000256" key="2">
    <source>
        <dbReference type="ARBA" id="ARBA00022763"/>
    </source>
</evidence>
<keyword evidence="6" id="KW-0742">SOS response</keyword>
<dbReference type="InterPro" id="IPR050066">
    <property type="entry name" value="UvrABC_protein_C"/>
</dbReference>
<dbReference type="InterPro" id="IPR047296">
    <property type="entry name" value="GIY-YIG_UvrC_Cho"/>
</dbReference>
<dbReference type="InterPro" id="IPR000305">
    <property type="entry name" value="GIY-YIG_endonuc"/>
</dbReference>
<evidence type="ECO:0000256" key="4">
    <source>
        <dbReference type="ARBA" id="ARBA00022881"/>
    </source>
</evidence>
<keyword evidence="2" id="KW-0227">DNA damage</keyword>